<feature type="non-terminal residue" evidence="1">
    <location>
        <position position="1"/>
    </location>
</feature>
<gene>
    <name evidence="1" type="ORF">RPERSI_LOCUS16767</name>
</gene>
<accession>A0ACA9R2K8</accession>
<protein>
    <submittedName>
        <fullName evidence="1">903_t:CDS:1</fullName>
    </submittedName>
</protein>
<keyword evidence="2" id="KW-1185">Reference proteome</keyword>
<evidence type="ECO:0000313" key="1">
    <source>
        <dbReference type="EMBL" id="CAG8774124.1"/>
    </source>
</evidence>
<dbReference type="EMBL" id="CAJVQC010041930">
    <property type="protein sequence ID" value="CAG8774124.1"/>
    <property type="molecule type" value="Genomic_DNA"/>
</dbReference>
<organism evidence="1 2">
    <name type="scientific">Racocetra persica</name>
    <dbReference type="NCBI Taxonomy" id="160502"/>
    <lineage>
        <taxon>Eukaryota</taxon>
        <taxon>Fungi</taxon>
        <taxon>Fungi incertae sedis</taxon>
        <taxon>Mucoromycota</taxon>
        <taxon>Glomeromycotina</taxon>
        <taxon>Glomeromycetes</taxon>
        <taxon>Diversisporales</taxon>
        <taxon>Gigasporaceae</taxon>
        <taxon>Racocetra</taxon>
    </lineage>
</organism>
<evidence type="ECO:0000313" key="2">
    <source>
        <dbReference type="Proteomes" id="UP000789920"/>
    </source>
</evidence>
<sequence length="106" mass="12347">VYWEYIDKISHVAAFLDPHYKRYCFPGKTVEEILNPIQHRLPATNLNIIPVPKMSIFWKMHQTEFPLLSNLAQDYLFVQASSVPCEQLFSIAGIVINKTRNRLLSE</sequence>
<name>A0ACA9R2K8_9GLOM</name>
<proteinExistence type="predicted"/>
<comment type="caution">
    <text evidence="1">The sequence shown here is derived from an EMBL/GenBank/DDBJ whole genome shotgun (WGS) entry which is preliminary data.</text>
</comment>
<dbReference type="Proteomes" id="UP000789920">
    <property type="component" value="Unassembled WGS sequence"/>
</dbReference>
<reference evidence="1" key="1">
    <citation type="submission" date="2021-06" db="EMBL/GenBank/DDBJ databases">
        <authorList>
            <person name="Kallberg Y."/>
            <person name="Tangrot J."/>
            <person name="Rosling A."/>
        </authorList>
    </citation>
    <scope>NUCLEOTIDE SEQUENCE</scope>
    <source>
        <strain evidence="1">MA461A</strain>
    </source>
</reference>
<feature type="non-terminal residue" evidence="1">
    <location>
        <position position="106"/>
    </location>
</feature>